<accession>A0A495XNQ2</accession>
<comment type="caution">
    <text evidence="1">The sequence shown here is derived from an EMBL/GenBank/DDBJ whole genome shotgun (WGS) entry which is preliminary data.</text>
</comment>
<dbReference type="PANTHER" id="PTHR23026:SF123">
    <property type="entry name" value="NAD(P)H NITROREDUCTASE RV3131-RELATED"/>
    <property type="match status" value="1"/>
</dbReference>
<dbReference type="AlphaFoldDB" id="A0A495XNQ2"/>
<protein>
    <recommendedName>
        <fullName evidence="3">Nitroreductase family protein</fullName>
    </recommendedName>
</protein>
<organism evidence="1 2">
    <name type="scientific">Saccharothrix variisporea</name>
    <dbReference type="NCBI Taxonomy" id="543527"/>
    <lineage>
        <taxon>Bacteria</taxon>
        <taxon>Bacillati</taxon>
        <taxon>Actinomycetota</taxon>
        <taxon>Actinomycetes</taxon>
        <taxon>Pseudonocardiales</taxon>
        <taxon>Pseudonocardiaceae</taxon>
        <taxon>Saccharothrix</taxon>
    </lineage>
</organism>
<proteinExistence type="predicted"/>
<name>A0A495XNQ2_9PSEU</name>
<keyword evidence="2" id="KW-1185">Reference proteome</keyword>
<dbReference type="EMBL" id="RBXR01000001">
    <property type="protein sequence ID" value="RKT74534.1"/>
    <property type="molecule type" value="Genomic_DNA"/>
</dbReference>
<dbReference type="PANTHER" id="PTHR23026">
    <property type="entry name" value="NADPH NITROREDUCTASE"/>
    <property type="match status" value="1"/>
</dbReference>
<dbReference type="InterPro" id="IPR000415">
    <property type="entry name" value="Nitroreductase-like"/>
</dbReference>
<gene>
    <name evidence="1" type="ORF">DFJ66_7894</name>
</gene>
<sequence length="334" mass="36556">MAGLPRMTGTLGLTDGAVGDVLRAASLAPSLHNTQPWLFRLAPDRVELHPDQDRRLPATDPEDRELRLSCGAALFNLRLGLRRHGIAPVVSLLPGPEAPGALAVVRRGWTTPFDEETRALWEAVPRRRSNRAPFRDQPVPVAHRTALARAAERERSWLHFVLDGEERTRFRRLAARAHAIQAADEGVRRELTVWSGERASADGVPRASAGLKPAPADEWAMRDFQAADRPAGEEYESDPLVAVLCSFYDSPLGELRAGQALQRVLLTATTLGLAVSFLSQAIEVRSVRDEIRRSLGGAVLPQTMLRIGFGSPVPATPRRDVEELLLPSTGHDTS</sequence>
<dbReference type="InterPro" id="IPR050627">
    <property type="entry name" value="Nitroreductase/BluB"/>
</dbReference>
<dbReference type="SUPFAM" id="SSF55469">
    <property type="entry name" value="FMN-dependent nitroreductase-like"/>
    <property type="match status" value="2"/>
</dbReference>
<dbReference type="GO" id="GO:0016491">
    <property type="term" value="F:oxidoreductase activity"/>
    <property type="evidence" value="ECO:0007669"/>
    <property type="project" value="InterPro"/>
</dbReference>
<evidence type="ECO:0008006" key="3">
    <source>
        <dbReference type="Google" id="ProtNLM"/>
    </source>
</evidence>
<dbReference type="NCBIfam" id="NF047509">
    <property type="entry name" value="Rv3131_FMN_oxido"/>
    <property type="match status" value="1"/>
</dbReference>
<reference evidence="1 2" key="1">
    <citation type="submission" date="2018-10" db="EMBL/GenBank/DDBJ databases">
        <title>Sequencing the genomes of 1000 actinobacteria strains.</title>
        <authorList>
            <person name="Klenk H.-P."/>
        </authorList>
    </citation>
    <scope>NUCLEOTIDE SEQUENCE [LARGE SCALE GENOMIC DNA]</scope>
    <source>
        <strain evidence="1 2">DSM 43911</strain>
    </source>
</reference>
<dbReference type="Proteomes" id="UP000272729">
    <property type="component" value="Unassembled WGS sequence"/>
</dbReference>
<evidence type="ECO:0000313" key="2">
    <source>
        <dbReference type="Proteomes" id="UP000272729"/>
    </source>
</evidence>
<dbReference type="Gene3D" id="3.40.109.10">
    <property type="entry name" value="NADH Oxidase"/>
    <property type="match status" value="1"/>
</dbReference>
<evidence type="ECO:0000313" key="1">
    <source>
        <dbReference type="EMBL" id="RKT74534.1"/>
    </source>
</evidence>